<evidence type="ECO:0000313" key="2">
    <source>
        <dbReference type="Proteomes" id="UP000726737"/>
    </source>
</evidence>
<proteinExistence type="predicted"/>
<gene>
    <name evidence="1" type="ORF">BG011_003890</name>
</gene>
<accession>A0A9P6Q2J3</accession>
<evidence type="ECO:0000313" key="1">
    <source>
        <dbReference type="EMBL" id="KAG0257572.1"/>
    </source>
</evidence>
<sequence length="211" mass="24421">MVLGIAHRLTKELAKEVSIRQTWQIYNRGEYKTSTEDWLHPADSKRKEKPDLLNKILYDPKYIKAEIVIIMLGAYDTLQKEPSVTPDDTVRNLELICQALRRTGNEAKSIYLCTIPTAGDDIHLTEEQRIGNLTRNRLIAAYTDKNNDGVRPGLQLDLASNFEMKRRNMYWKDGRHFSEIGYTKIAKDLVPQIRPDIVKREFSLFRSDLGL</sequence>
<protein>
    <recommendedName>
        <fullName evidence="3">SGNH hydrolase-type esterase domain-containing protein</fullName>
    </recommendedName>
</protein>
<dbReference type="Gene3D" id="3.40.50.1110">
    <property type="entry name" value="SGNH hydrolase"/>
    <property type="match status" value="1"/>
</dbReference>
<name>A0A9P6Q2J3_9FUNG</name>
<dbReference type="SUPFAM" id="SSF52266">
    <property type="entry name" value="SGNH hydrolase"/>
    <property type="match status" value="1"/>
</dbReference>
<organism evidence="1 2">
    <name type="scientific">Mortierella polycephala</name>
    <dbReference type="NCBI Taxonomy" id="41804"/>
    <lineage>
        <taxon>Eukaryota</taxon>
        <taxon>Fungi</taxon>
        <taxon>Fungi incertae sedis</taxon>
        <taxon>Mucoromycota</taxon>
        <taxon>Mortierellomycotina</taxon>
        <taxon>Mortierellomycetes</taxon>
        <taxon>Mortierellales</taxon>
        <taxon>Mortierellaceae</taxon>
        <taxon>Mortierella</taxon>
    </lineage>
</organism>
<reference evidence="1" key="1">
    <citation type="journal article" date="2020" name="Fungal Divers.">
        <title>Resolving the Mortierellaceae phylogeny through synthesis of multi-gene phylogenetics and phylogenomics.</title>
        <authorList>
            <person name="Vandepol N."/>
            <person name="Liber J."/>
            <person name="Desiro A."/>
            <person name="Na H."/>
            <person name="Kennedy M."/>
            <person name="Barry K."/>
            <person name="Grigoriev I.V."/>
            <person name="Miller A.N."/>
            <person name="O'Donnell K."/>
            <person name="Stajich J.E."/>
            <person name="Bonito G."/>
        </authorList>
    </citation>
    <scope>NUCLEOTIDE SEQUENCE</scope>
    <source>
        <strain evidence="1">KOD948</strain>
    </source>
</reference>
<dbReference type="InterPro" id="IPR036514">
    <property type="entry name" value="SGNH_hydro_sf"/>
</dbReference>
<dbReference type="Proteomes" id="UP000726737">
    <property type="component" value="Unassembled WGS sequence"/>
</dbReference>
<dbReference type="EMBL" id="JAAAJA010000253">
    <property type="protein sequence ID" value="KAG0257572.1"/>
    <property type="molecule type" value="Genomic_DNA"/>
</dbReference>
<dbReference type="AlphaFoldDB" id="A0A9P6Q2J3"/>
<dbReference type="CDD" id="cd00229">
    <property type="entry name" value="SGNH_hydrolase"/>
    <property type="match status" value="1"/>
</dbReference>
<keyword evidence="2" id="KW-1185">Reference proteome</keyword>
<dbReference type="OrthoDB" id="57748at2759"/>
<evidence type="ECO:0008006" key="3">
    <source>
        <dbReference type="Google" id="ProtNLM"/>
    </source>
</evidence>
<comment type="caution">
    <text evidence="1">The sequence shown here is derived from an EMBL/GenBank/DDBJ whole genome shotgun (WGS) entry which is preliminary data.</text>
</comment>